<accession>A0A0L0F7Q3</accession>
<dbReference type="EMBL" id="KQ246813">
    <property type="protein sequence ID" value="KNC72576.1"/>
    <property type="molecule type" value="Genomic_DNA"/>
</dbReference>
<dbReference type="GeneID" id="25915370"/>
<organism evidence="1 2">
    <name type="scientific">Sphaeroforma arctica JP610</name>
    <dbReference type="NCBI Taxonomy" id="667725"/>
    <lineage>
        <taxon>Eukaryota</taxon>
        <taxon>Ichthyosporea</taxon>
        <taxon>Ichthyophonida</taxon>
        <taxon>Sphaeroforma</taxon>
    </lineage>
</organism>
<gene>
    <name evidence="1" type="ORF">SARC_14866</name>
</gene>
<protein>
    <submittedName>
        <fullName evidence="1">Uncharacterized protein</fullName>
    </submittedName>
</protein>
<reference evidence="1 2" key="1">
    <citation type="submission" date="2011-02" db="EMBL/GenBank/DDBJ databases">
        <title>The Genome Sequence of Sphaeroforma arctica JP610.</title>
        <authorList>
            <consortium name="The Broad Institute Genome Sequencing Platform"/>
            <person name="Russ C."/>
            <person name="Cuomo C."/>
            <person name="Young S.K."/>
            <person name="Zeng Q."/>
            <person name="Gargeya S."/>
            <person name="Alvarado L."/>
            <person name="Berlin A."/>
            <person name="Chapman S.B."/>
            <person name="Chen Z."/>
            <person name="Freedman E."/>
            <person name="Gellesch M."/>
            <person name="Goldberg J."/>
            <person name="Griggs A."/>
            <person name="Gujja S."/>
            <person name="Heilman E."/>
            <person name="Heiman D."/>
            <person name="Howarth C."/>
            <person name="Mehta T."/>
            <person name="Neiman D."/>
            <person name="Pearson M."/>
            <person name="Roberts A."/>
            <person name="Saif S."/>
            <person name="Shea T."/>
            <person name="Shenoy N."/>
            <person name="Sisk P."/>
            <person name="Stolte C."/>
            <person name="Sykes S."/>
            <person name="White J."/>
            <person name="Yandava C."/>
            <person name="Burger G."/>
            <person name="Gray M.W."/>
            <person name="Holland P.W.H."/>
            <person name="King N."/>
            <person name="Lang F.B.F."/>
            <person name="Roger A.J."/>
            <person name="Ruiz-Trillo I."/>
            <person name="Haas B."/>
            <person name="Nusbaum C."/>
            <person name="Birren B."/>
        </authorList>
    </citation>
    <scope>NUCLEOTIDE SEQUENCE [LARGE SCALE GENOMIC DNA]</scope>
    <source>
        <strain evidence="1 2">JP610</strain>
    </source>
</reference>
<dbReference type="Gene3D" id="2.130.10.10">
    <property type="entry name" value="YVTN repeat-like/Quinoprotein amine dehydrogenase"/>
    <property type="match status" value="1"/>
</dbReference>
<feature type="non-terminal residue" evidence="1">
    <location>
        <position position="72"/>
    </location>
</feature>
<sequence length="72" mass="8070">MGGQIRLWCRNEWTQLKVLHTDRNPIQSLYWDASLFSGGSDAVVREWGDFNHDGDCTGKKSPSTASSLADKQ</sequence>
<dbReference type="Proteomes" id="UP000054560">
    <property type="component" value="Unassembled WGS sequence"/>
</dbReference>
<dbReference type="AlphaFoldDB" id="A0A0L0F7Q3"/>
<dbReference type="RefSeq" id="XP_014146478.1">
    <property type="nucleotide sequence ID" value="XM_014291003.1"/>
</dbReference>
<name>A0A0L0F7Q3_9EUKA</name>
<keyword evidence="2" id="KW-1185">Reference proteome</keyword>
<proteinExistence type="predicted"/>
<dbReference type="InterPro" id="IPR015943">
    <property type="entry name" value="WD40/YVTN_repeat-like_dom_sf"/>
</dbReference>
<evidence type="ECO:0000313" key="2">
    <source>
        <dbReference type="Proteomes" id="UP000054560"/>
    </source>
</evidence>
<dbReference type="InterPro" id="IPR036322">
    <property type="entry name" value="WD40_repeat_dom_sf"/>
</dbReference>
<dbReference type="SUPFAM" id="SSF50978">
    <property type="entry name" value="WD40 repeat-like"/>
    <property type="match status" value="1"/>
</dbReference>
<evidence type="ECO:0000313" key="1">
    <source>
        <dbReference type="EMBL" id="KNC72576.1"/>
    </source>
</evidence>